<feature type="transmembrane region" description="Helical" evidence="1">
    <location>
        <begin position="59"/>
        <end position="81"/>
    </location>
</feature>
<organism evidence="2 3">
    <name type="scientific">Polarella glacialis</name>
    <name type="common">Dinoflagellate</name>
    <dbReference type="NCBI Taxonomy" id="89957"/>
    <lineage>
        <taxon>Eukaryota</taxon>
        <taxon>Sar</taxon>
        <taxon>Alveolata</taxon>
        <taxon>Dinophyceae</taxon>
        <taxon>Suessiales</taxon>
        <taxon>Suessiaceae</taxon>
        <taxon>Polarella</taxon>
    </lineage>
</organism>
<accession>A0A813LRZ3</accession>
<dbReference type="AlphaFoldDB" id="A0A813LRZ3"/>
<keyword evidence="1" id="KW-0472">Membrane</keyword>
<name>A0A813LRZ3_POLGL</name>
<evidence type="ECO:0000313" key="2">
    <source>
        <dbReference type="EMBL" id="CAE8739829.1"/>
    </source>
</evidence>
<evidence type="ECO:0000313" key="3">
    <source>
        <dbReference type="Proteomes" id="UP000626109"/>
    </source>
</evidence>
<comment type="caution">
    <text evidence="2">The sequence shown here is derived from an EMBL/GenBank/DDBJ whole genome shotgun (WGS) entry which is preliminary data.</text>
</comment>
<sequence length="105" mass="11338">MSLACCFLAQQGQKGSDTSFPWAARMMSWLKLSCCVLLVLMIPVAAIFVAYALPLLEPASAMAIIGLTAACIVNCSICWFLQTSSGHFHLGRWHHSCKSSSAEAE</sequence>
<gene>
    <name evidence="2" type="ORF">PGLA2088_LOCUS49781</name>
</gene>
<dbReference type="EMBL" id="CAJNNW010037166">
    <property type="protein sequence ID" value="CAE8739829.1"/>
    <property type="molecule type" value="Genomic_DNA"/>
</dbReference>
<proteinExistence type="predicted"/>
<keyword evidence="1" id="KW-0812">Transmembrane</keyword>
<dbReference type="Proteomes" id="UP000626109">
    <property type="component" value="Unassembled WGS sequence"/>
</dbReference>
<evidence type="ECO:0000256" key="1">
    <source>
        <dbReference type="SAM" id="Phobius"/>
    </source>
</evidence>
<feature type="transmembrane region" description="Helical" evidence="1">
    <location>
        <begin position="29"/>
        <end position="53"/>
    </location>
</feature>
<keyword evidence="1" id="KW-1133">Transmembrane helix</keyword>
<reference evidence="2" key="1">
    <citation type="submission" date="2021-02" db="EMBL/GenBank/DDBJ databases">
        <authorList>
            <person name="Dougan E. K."/>
            <person name="Rhodes N."/>
            <person name="Thang M."/>
            <person name="Chan C."/>
        </authorList>
    </citation>
    <scope>NUCLEOTIDE SEQUENCE</scope>
</reference>
<protein>
    <submittedName>
        <fullName evidence="2">Uncharacterized protein</fullName>
    </submittedName>
</protein>